<evidence type="ECO:0008006" key="4">
    <source>
        <dbReference type="Google" id="ProtNLM"/>
    </source>
</evidence>
<evidence type="ECO:0000313" key="2">
    <source>
        <dbReference type="EMBL" id="KAG1769311.1"/>
    </source>
</evidence>
<dbReference type="Proteomes" id="UP000714275">
    <property type="component" value="Unassembled WGS sequence"/>
</dbReference>
<feature type="signal peptide" evidence="1">
    <location>
        <begin position="1"/>
        <end position="17"/>
    </location>
</feature>
<dbReference type="EMBL" id="JABBWD010000073">
    <property type="protein sequence ID" value="KAG1769311.1"/>
    <property type="molecule type" value="Genomic_DNA"/>
</dbReference>
<gene>
    <name evidence="2" type="ORF">EV702DRAFT_703055</name>
</gene>
<protein>
    <recommendedName>
        <fullName evidence="4">Secreted protein</fullName>
    </recommendedName>
</protein>
<evidence type="ECO:0000256" key="1">
    <source>
        <dbReference type="SAM" id="SignalP"/>
    </source>
</evidence>
<organism evidence="2 3">
    <name type="scientific">Suillus placidus</name>
    <dbReference type="NCBI Taxonomy" id="48579"/>
    <lineage>
        <taxon>Eukaryota</taxon>
        <taxon>Fungi</taxon>
        <taxon>Dikarya</taxon>
        <taxon>Basidiomycota</taxon>
        <taxon>Agaricomycotina</taxon>
        <taxon>Agaricomycetes</taxon>
        <taxon>Agaricomycetidae</taxon>
        <taxon>Boletales</taxon>
        <taxon>Suillineae</taxon>
        <taxon>Suillaceae</taxon>
        <taxon>Suillus</taxon>
    </lineage>
</organism>
<keyword evidence="3" id="KW-1185">Reference proteome</keyword>
<dbReference type="AlphaFoldDB" id="A0A9P6ZLS5"/>
<name>A0A9P6ZLS5_9AGAM</name>
<feature type="chain" id="PRO_5040470449" description="Secreted protein" evidence="1">
    <location>
        <begin position="18"/>
        <end position="101"/>
    </location>
</feature>
<comment type="caution">
    <text evidence="2">The sequence shown here is derived from an EMBL/GenBank/DDBJ whole genome shotgun (WGS) entry which is preliminary data.</text>
</comment>
<keyword evidence="1" id="KW-0732">Signal</keyword>
<evidence type="ECO:0000313" key="3">
    <source>
        <dbReference type="Proteomes" id="UP000714275"/>
    </source>
</evidence>
<accession>A0A9P6ZLS5</accession>
<sequence>MSPPELMSLTLVALQHALFTAMSLRAYLSYPNKRHPGVPIDRYVLHIFCMISISSSAEIRACESIKPLRPADSQLFSAIMPVIMKKSCPFEGPSRRHITHG</sequence>
<reference evidence="2" key="1">
    <citation type="journal article" date="2020" name="New Phytol.">
        <title>Comparative genomics reveals dynamic genome evolution in host specialist ectomycorrhizal fungi.</title>
        <authorList>
            <person name="Lofgren L.A."/>
            <person name="Nguyen N.H."/>
            <person name="Vilgalys R."/>
            <person name="Ruytinx J."/>
            <person name="Liao H.L."/>
            <person name="Branco S."/>
            <person name="Kuo A."/>
            <person name="LaButti K."/>
            <person name="Lipzen A."/>
            <person name="Andreopoulos W."/>
            <person name="Pangilinan J."/>
            <person name="Riley R."/>
            <person name="Hundley H."/>
            <person name="Na H."/>
            <person name="Barry K."/>
            <person name="Grigoriev I.V."/>
            <person name="Stajich J.E."/>
            <person name="Kennedy P.G."/>
        </authorList>
    </citation>
    <scope>NUCLEOTIDE SEQUENCE</scope>
    <source>
        <strain evidence="2">DOB743</strain>
    </source>
</reference>
<proteinExistence type="predicted"/>